<dbReference type="GO" id="GO:0046872">
    <property type="term" value="F:metal ion binding"/>
    <property type="evidence" value="ECO:0007669"/>
    <property type="project" value="UniProtKB-KW"/>
</dbReference>
<dbReference type="PANTHER" id="PTHR10159">
    <property type="entry name" value="DUAL SPECIFICITY PROTEIN PHOSPHATASE"/>
    <property type="match status" value="1"/>
</dbReference>
<dbReference type="PROSITE" id="PS50056">
    <property type="entry name" value="TYR_PHOSPHATASE_2"/>
    <property type="match status" value="1"/>
</dbReference>
<dbReference type="InterPro" id="IPR000340">
    <property type="entry name" value="Dual-sp_phosphatase_cat-dom"/>
</dbReference>
<proteinExistence type="predicted"/>
<accession>A0A538SLA9</accession>
<evidence type="ECO:0000256" key="1">
    <source>
        <dbReference type="ARBA" id="ARBA00022723"/>
    </source>
</evidence>
<gene>
    <name evidence="7" type="ORF">E6K73_03725</name>
</gene>
<name>A0A538SLA9_UNCEI</name>
<keyword evidence="3" id="KW-0904">Protein phosphatase</keyword>
<dbReference type="SMART" id="SM00195">
    <property type="entry name" value="DSPc"/>
    <property type="match status" value="1"/>
</dbReference>
<dbReference type="SUPFAM" id="SSF52799">
    <property type="entry name" value="(Phosphotyrosine protein) phosphatases II"/>
    <property type="match status" value="1"/>
</dbReference>
<evidence type="ECO:0000256" key="2">
    <source>
        <dbReference type="ARBA" id="ARBA00022801"/>
    </source>
</evidence>
<evidence type="ECO:0000259" key="5">
    <source>
        <dbReference type="PROSITE" id="PS50054"/>
    </source>
</evidence>
<dbReference type="Pfam" id="PF00782">
    <property type="entry name" value="DSPc"/>
    <property type="match status" value="1"/>
</dbReference>
<dbReference type="InterPro" id="IPR020422">
    <property type="entry name" value="TYR_PHOSPHATASE_DUAL_dom"/>
</dbReference>
<dbReference type="PROSITE" id="PS50054">
    <property type="entry name" value="TYR_PHOSPHATASE_DUAL"/>
    <property type="match status" value="1"/>
</dbReference>
<dbReference type="PROSITE" id="PS00383">
    <property type="entry name" value="TYR_PHOSPHATASE_1"/>
    <property type="match status" value="1"/>
</dbReference>
<feature type="domain" description="Tyrosine-protein phosphatase" evidence="5">
    <location>
        <begin position="275"/>
        <end position="434"/>
    </location>
</feature>
<reference evidence="7 8" key="1">
    <citation type="journal article" date="2019" name="Nat. Microbiol.">
        <title>Mediterranean grassland soil C-N compound turnover is dependent on rainfall and depth, and is mediated by genomically divergent microorganisms.</title>
        <authorList>
            <person name="Diamond S."/>
            <person name="Andeer P.F."/>
            <person name="Li Z."/>
            <person name="Crits-Christoph A."/>
            <person name="Burstein D."/>
            <person name="Anantharaman K."/>
            <person name="Lane K.R."/>
            <person name="Thomas B.C."/>
            <person name="Pan C."/>
            <person name="Northen T.R."/>
            <person name="Banfield J.F."/>
        </authorList>
    </citation>
    <scope>NUCLEOTIDE SEQUENCE [LARGE SCALE GENOMIC DNA]</scope>
    <source>
        <strain evidence="7">WS_3</strain>
    </source>
</reference>
<evidence type="ECO:0008006" key="9">
    <source>
        <dbReference type="Google" id="ProtNLM"/>
    </source>
</evidence>
<dbReference type="InterPro" id="IPR016130">
    <property type="entry name" value="Tyr_Pase_AS"/>
</dbReference>
<dbReference type="AlphaFoldDB" id="A0A538SLA9"/>
<dbReference type="Pfam" id="PF23166">
    <property type="entry name" value="Ig_N_CWD1"/>
    <property type="match status" value="1"/>
</dbReference>
<organism evidence="7 8">
    <name type="scientific">Eiseniibacteriota bacterium</name>
    <dbReference type="NCBI Taxonomy" id="2212470"/>
    <lineage>
        <taxon>Bacteria</taxon>
        <taxon>Candidatus Eiseniibacteriota</taxon>
    </lineage>
</organism>
<dbReference type="InterPro" id="IPR000387">
    <property type="entry name" value="Tyr_Pase_dom"/>
</dbReference>
<sequence>MARGDRFEAVHVPGERLEATVRPRPDGALEVAISLRDEVAPRSLLHWGVIRDGVWTVPPSRHWPGGSVGYAGEGDGVEAIRTRFSASGEDAHTVTIELPPQPAAEAIGFVIYDPVRGYDNNAGRDYRVPLDETRLIRAEDSGRSIAVEAIEFAPPTPEQLVYPHFPLTLTVRLRETRRRLAGGSRELGLPEAWRWQASGLGEFIEPAGRRCLVRLDHVERDDDGMVLKGIFVPSISGPHRYRVLLDVGGRLFCLRAGEWPVAEPIDFATWTHGPMITEIDPGLFIGNAAAAANPAVPAGARIGLLEGLGIRAVLNAAEERDTSPALRGSWIEYHSIPFTDSISIPLGEEKVREALRWVDERLKAGKPVLVHCHAGIGRSGSLIVAYLSLFVHPEMDRDEIVALVNERLRHKQHRINTHVGLEETIESLRREASEGRPRPAGKLFP</sequence>
<evidence type="ECO:0000313" key="8">
    <source>
        <dbReference type="Proteomes" id="UP000320184"/>
    </source>
</evidence>
<dbReference type="InterPro" id="IPR029021">
    <property type="entry name" value="Prot-tyrosine_phosphatase-like"/>
</dbReference>
<comment type="caution">
    <text evidence="7">The sequence shown here is derived from an EMBL/GenBank/DDBJ whole genome shotgun (WGS) entry which is preliminary data.</text>
</comment>
<evidence type="ECO:0000256" key="3">
    <source>
        <dbReference type="ARBA" id="ARBA00022912"/>
    </source>
</evidence>
<dbReference type="Proteomes" id="UP000320184">
    <property type="component" value="Unassembled WGS sequence"/>
</dbReference>
<keyword evidence="1" id="KW-0479">Metal-binding</keyword>
<evidence type="ECO:0000256" key="4">
    <source>
        <dbReference type="ARBA" id="ARBA00023277"/>
    </source>
</evidence>
<protein>
    <recommendedName>
        <fullName evidence="9">Tyrosine specific protein phosphatases domain-containing protein</fullName>
    </recommendedName>
</protein>
<evidence type="ECO:0000313" key="7">
    <source>
        <dbReference type="EMBL" id="TMQ52156.1"/>
    </source>
</evidence>
<keyword evidence="2" id="KW-0378">Hydrolase</keyword>
<dbReference type="GO" id="GO:0004725">
    <property type="term" value="F:protein tyrosine phosphatase activity"/>
    <property type="evidence" value="ECO:0007669"/>
    <property type="project" value="InterPro"/>
</dbReference>
<dbReference type="Gene3D" id="3.90.190.10">
    <property type="entry name" value="Protein tyrosine phosphatase superfamily"/>
    <property type="match status" value="1"/>
</dbReference>
<dbReference type="PANTHER" id="PTHR10159:SF519">
    <property type="entry name" value="DUAL SPECIFICITY PROTEIN PHOSPHATASE MPK3"/>
    <property type="match status" value="1"/>
</dbReference>
<evidence type="ECO:0000259" key="6">
    <source>
        <dbReference type="PROSITE" id="PS50056"/>
    </source>
</evidence>
<dbReference type="EMBL" id="VBOT01000042">
    <property type="protein sequence ID" value="TMQ52156.1"/>
    <property type="molecule type" value="Genomic_DNA"/>
</dbReference>
<dbReference type="GO" id="GO:0005737">
    <property type="term" value="C:cytoplasm"/>
    <property type="evidence" value="ECO:0007669"/>
    <property type="project" value="TreeGrafter"/>
</dbReference>
<dbReference type="PRINTS" id="PR00700">
    <property type="entry name" value="PRTYPHPHTASE"/>
</dbReference>
<dbReference type="InterPro" id="IPR000242">
    <property type="entry name" value="PTP_cat"/>
</dbReference>
<dbReference type="InterPro" id="IPR056301">
    <property type="entry name" value="GWD-like_N_Ig"/>
</dbReference>
<dbReference type="CDD" id="cd14498">
    <property type="entry name" value="DSP"/>
    <property type="match status" value="1"/>
</dbReference>
<feature type="domain" description="Tyrosine specific protein phosphatases" evidence="6">
    <location>
        <begin position="349"/>
        <end position="407"/>
    </location>
</feature>
<keyword evidence="4" id="KW-0119">Carbohydrate metabolism</keyword>